<sequence>MKKILTLLASTGLVATTSATVVSCENVKSLTFAEGMDAAKLINASDVLKENIAEGKLIADFKDDEYKSNNSDIKIKGKVTGTEITTIANMETLYSMFNETKDLKNEVTSILDMTVYGMSVAGKKDATSFKLYVVKTTTKISEKGKGTITFKNVFSLKIDIPQS</sequence>
<dbReference type="NCBIfam" id="NF038029">
    <property type="entry name" value="LP_plasma"/>
    <property type="match status" value="1"/>
</dbReference>
<dbReference type="KEGG" id="schi:SCHIN_v1c10010"/>
<evidence type="ECO:0008006" key="3">
    <source>
        <dbReference type="Google" id="ProtNLM"/>
    </source>
</evidence>
<protein>
    <recommendedName>
        <fullName evidence="3">Lipoprotein</fullName>
    </recommendedName>
</protein>
<name>A0A5B9Y519_9MOLU</name>
<dbReference type="Proteomes" id="UP000323144">
    <property type="component" value="Chromosome"/>
</dbReference>
<evidence type="ECO:0000313" key="2">
    <source>
        <dbReference type="Proteomes" id="UP000323144"/>
    </source>
</evidence>
<evidence type="ECO:0000313" key="1">
    <source>
        <dbReference type="EMBL" id="QEH62194.1"/>
    </source>
</evidence>
<dbReference type="InterPro" id="IPR054816">
    <property type="entry name" value="Lipoprotein_mollicutes-type_CS"/>
</dbReference>
<accession>A0A5B9Y519</accession>
<gene>
    <name evidence="1" type="ORF">SCHIN_v1c10010</name>
</gene>
<dbReference type="EMBL" id="CP043026">
    <property type="protein sequence ID" value="QEH62194.1"/>
    <property type="molecule type" value="Genomic_DNA"/>
</dbReference>
<keyword evidence="2" id="KW-1185">Reference proteome</keyword>
<organism evidence="1 2">
    <name type="scientific">Spiroplasma chinense</name>
    <dbReference type="NCBI Taxonomy" id="216932"/>
    <lineage>
        <taxon>Bacteria</taxon>
        <taxon>Bacillati</taxon>
        <taxon>Mycoplasmatota</taxon>
        <taxon>Mollicutes</taxon>
        <taxon>Entomoplasmatales</taxon>
        <taxon>Spiroplasmataceae</taxon>
        <taxon>Spiroplasma</taxon>
    </lineage>
</organism>
<dbReference type="AlphaFoldDB" id="A0A5B9Y519"/>
<reference evidence="1 2" key="1">
    <citation type="submission" date="2019-08" db="EMBL/GenBank/DDBJ databases">
        <title>Complete genome sequence of Spiroplasma chinense CCH (DSM 19755).</title>
        <authorList>
            <person name="Shen H.-Y."/>
            <person name="Lin Y.-C."/>
            <person name="Chou L."/>
            <person name="Kuo C.-H."/>
        </authorList>
    </citation>
    <scope>NUCLEOTIDE SEQUENCE [LARGE SCALE GENOMIC DNA]</scope>
    <source>
        <strain evidence="1 2">CCH</strain>
    </source>
</reference>
<proteinExistence type="predicted"/>
<dbReference type="RefSeq" id="WP_166508560.1">
    <property type="nucleotide sequence ID" value="NZ_CP043026.1"/>
</dbReference>
<dbReference type="PROSITE" id="PS51257">
    <property type="entry name" value="PROKAR_LIPOPROTEIN"/>
    <property type="match status" value="1"/>
</dbReference>